<comment type="subunit">
    <text evidence="2">Interacts with microtubules.</text>
</comment>
<dbReference type="PANTHER" id="PTHR16056:SF16">
    <property type="entry name" value="REGULATOR OF MICROTUBULE DYNAMICS PROTEIN 1"/>
    <property type="match status" value="1"/>
</dbReference>
<accession>A0A4R7S3Y9</accession>
<dbReference type="Pfam" id="PF21033">
    <property type="entry name" value="RMD1-3"/>
    <property type="match status" value="1"/>
</dbReference>
<dbReference type="InterPro" id="IPR011990">
    <property type="entry name" value="TPR-like_helical_dom_sf"/>
</dbReference>
<feature type="chain" id="PRO_5020432408" description="Regulator of microtubule dynamics protein 1" evidence="10">
    <location>
        <begin position="21"/>
        <end position="247"/>
    </location>
</feature>
<evidence type="ECO:0000256" key="4">
    <source>
        <dbReference type="ARBA" id="ARBA00022737"/>
    </source>
</evidence>
<evidence type="ECO:0000256" key="3">
    <source>
        <dbReference type="ARBA" id="ARBA00022490"/>
    </source>
</evidence>
<name>A0A4R7S3Y9_9BACT</name>
<evidence type="ECO:0000256" key="9">
    <source>
        <dbReference type="SAM" id="MobiDB-lite"/>
    </source>
</evidence>
<keyword evidence="5" id="KW-0802">TPR repeat</keyword>
<gene>
    <name evidence="11" type="ORF">EI77_01588</name>
</gene>
<evidence type="ECO:0000256" key="2">
    <source>
        <dbReference type="ARBA" id="ARBA00011375"/>
    </source>
</evidence>
<comment type="subcellular location">
    <subcellularLocation>
        <location evidence="1">Cytoplasm</location>
        <location evidence="1">Cytoskeleton</location>
    </subcellularLocation>
</comment>
<evidence type="ECO:0000313" key="12">
    <source>
        <dbReference type="Proteomes" id="UP000295662"/>
    </source>
</evidence>
<dbReference type="PANTHER" id="PTHR16056">
    <property type="entry name" value="REGULATOR OF MICROTUBULE DYNAMICS PROTEIN"/>
    <property type="match status" value="1"/>
</dbReference>
<dbReference type="InterPro" id="IPR049039">
    <property type="entry name" value="RMD1-3_a_helical_rpt"/>
</dbReference>
<protein>
    <recommendedName>
        <fullName evidence="7">Regulator of microtubule dynamics protein 1</fullName>
    </recommendedName>
    <alternativeName>
        <fullName evidence="8">Protein FAM82B</fullName>
    </alternativeName>
</protein>
<dbReference type="GO" id="GO:0008017">
    <property type="term" value="F:microtubule binding"/>
    <property type="evidence" value="ECO:0007669"/>
    <property type="project" value="TreeGrafter"/>
</dbReference>
<dbReference type="GO" id="GO:0005876">
    <property type="term" value="C:spindle microtubule"/>
    <property type="evidence" value="ECO:0007669"/>
    <property type="project" value="TreeGrafter"/>
</dbReference>
<evidence type="ECO:0000256" key="1">
    <source>
        <dbReference type="ARBA" id="ARBA00004245"/>
    </source>
</evidence>
<keyword evidence="3" id="KW-0963">Cytoplasm</keyword>
<feature type="signal peptide" evidence="10">
    <location>
        <begin position="1"/>
        <end position="20"/>
    </location>
</feature>
<comment type="caution">
    <text evidence="11">The sequence shown here is derived from an EMBL/GenBank/DDBJ whole genome shotgun (WGS) entry which is preliminary data.</text>
</comment>
<keyword evidence="10" id="KW-0732">Signal</keyword>
<evidence type="ECO:0000256" key="5">
    <source>
        <dbReference type="ARBA" id="ARBA00022803"/>
    </source>
</evidence>
<dbReference type="EMBL" id="SOCA01000002">
    <property type="protein sequence ID" value="TDU73120.1"/>
    <property type="molecule type" value="Genomic_DNA"/>
</dbReference>
<dbReference type="Proteomes" id="UP000295662">
    <property type="component" value="Unassembled WGS sequence"/>
</dbReference>
<dbReference type="AlphaFoldDB" id="A0A4R7S3Y9"/>
<evidence type="ECO:0000256" key="10">
    <source>
        <dbReference type="SAM" id="SignalP"/>
    </source>
</evidence>
<feature type="compositionally biased region" description="Basic and acidic residues" evidence="9">
    <location>
        <begin position="228"/>
        <end position="237"/>
    </location>
</feature>
<evidence type="ECO:0000256" key="7">
    <source>
        <dbReference type="ARBA" id="ARBA00039966"/>
    </source>
</evidence>
<feature type="region of interest" description="Disordered" evidence="9">
    <location>
        <begin position="214"/>
        <end position="247"/>
    </location>
</feature>
<keyword evidence="4" id="KW-0677">Repeat</keyword>
<keyword evidence="6" id="KW-0206">Cytoskeleton</keyword>
<dbReference type="Gene3D" id="1.25.40.10">
    <property type="entry name" value="Tetratricopeptide repeat domain"/>
    <property type="match status" value="1"/>
</dbReference>
<dbReference type="OrthoDB" id="185431at2"/>
<organism evidence="11 12">
    <name type="scientific">Prosthecobacter fusiformis</name>
    <dbReference type="NCBI Taxonomy" id="48464"/>
    <lineage>
        <taxon>Bacteria</taxon>
        <taxon>Pseudomonadati</taxon>
        <taxon>Verrucomicrobiota</taxon>
        <taxon>Verrucomicrobiia</taxon>
        <taxon>Verrucomicrobiales</taxon>
        <taxon>Verrucomicrobiaceae</taxon>
        <taxon>Prosthecobacter</taxon>
    </lineage>
</organism>
<dbReference type="GO" id="GO:0097431">
    <property type="term" value="C:mitotic spindle pole"/>
    <property type="evidence" value="ECO:0007669"/>
    <property type="project" value="TreeGrafter"/>
</dbReference>
<reference evidence="11 12" key="1">
    <citation type="submission" date="2019-03" db="EMBL/GenBank/DDBJ databases">
        <title>Genomic Encyclopedia of Archaeal and Bacterial Type Strains, Phase II (KMG-II): from individual species to whole genera.</title>
        <authorList>
            <person name="Goeker M."/>
        </authorList>
    </citation>
    <scope>NUCLEOTIDE SEQUENCE [LARGE SCALE GENOMIC DNA]</scope>
    <source>
        <strain evidence="11 12">ATCC 25309</strain>
    </source>
</reference>
<sequence length="247" mass="27540">MKMNILFCIAGIALCSSGLANDLVRQGDAMDQLFKPDEALKHYLPAEKQTPQDASLLVKIARQYVFRMDDLKTNADKMSSAKTALSYAQRAVKAAPNNADGHLAIAIVYGKMTPLMGNREKIEASKKIKEAAEKATKLNPGDDYAWHLLGRWHQALAGMNNITRGIARLVYGELPTASNEEAVTCLKRAISLKPDRLIHYIELGRTYAQMGKKEEARKEINQGLSMPNREKDDPETKRRGRETLQSL</sequence>
<keyword evidence="12" id="KW-1185">Reference proteome</keyword>
<evidence type="ECO:0000256" key="8">
    <source>
        <dbReference type="ARBA" id="ARBA00041958"/>
    </source>
</evidence>
<dbReference type="GO" id="GO:0005737">
    <property type="term" value="C:cytoplasm"/>
    <property type="evidence" value="ECO:0007669"/>
    <property type="project" value="TreeGrafter"/>
</dbReference>
<evidence type="ECO:0000256" key="6">
    <source>
        <dbReference type="ARBA" id="ARBA00023212"/>
    </source>
</evidence>
<dbReference type="SUPFAM" id="SSF48452">
    <property type="entry name" value="TPR-like"/>
    <property type="match status" value="1"/>
</dbReference>
<evidence type="ECO:0000313" key="11">
    <source>
        <dbReference type="EMBL" id="TDU73120.1"/>
    </source>
</evidence>
<proteinExistence type="predicted"/>